<evidence type="ECO:0000313" key="3">
    <source>
        <dbReference type="EMBL" id="GMS85378.1"/>
    </source>
</evidence>
<keyword evidence="2" id="KW-0472">Membrane</keyword>
<name>A0AAV5SXP6_9BILA</name>
<feature type="compositionally biased region" description="Basic and acidic residues" evidence="1">
    <location>
        <begin position="426"/>
        <end position="438"/>
    </location>
</feature>
<feature type="region of interest" description="Disordered" evidence="1">
    <location>
        <begin position="323"/>
        <end position="342"/>
    </location>
</feature>
<feature type="transmembrane region" description="Helical" evidence="2">
    <location>
        <begin position="27"/>
        <end position="45"/>
    </location>
</feature>
<feature type="compositionally biased region" description="Polar residues" evidence="1">
    <location>
        <begin position="203"/>
        <end position="215"/>
    </location>
</feature>
<feature type="compositionally biased region" description="Pro residues" evidence="1">
    <location>
        <begin position="230"/>
        <end position="242"/>
    </location>
</feature>
<evidence type="ECO:0000313" key="4">
    <source>
        <dbReference type="Proteomes" id="UP001432027"/>
    </source>
</evidence>
<organism evidence="3 4">
    <name type="scientific">Pristionchus entomophagus</name>
    <dbReference type="NCBI Taxonomy" id="358040"/>
    <lineage>
        <taxon>Eukaryota</taxon>
        <taxon>Metazoa</taxon>
        <taxon>Ecdysozoa</taxon>
        <taxon>Nematoda</taxon>
        <taxon>Chromadorea</taxon>
        <taxon>Rhabditida</taxon>
        <taxon>Rhabditina</taxon>
        <taxon>Diplogasteromorpha</taxon>
        <taxon>Diplogasteroidea</taxon>
        <taxon>Neodiplogasteridae</taxon>
        <taxon>Pristionchus</taxon>
    </lineage>
</organism>
<accession>A0AAV5SXP6</accession>
<feature type="region of interest" description="Disordered" evidence="1">
    <location>
        <begin position="473"/>
        <end position="501"/>
    </location>
</feature>
<dbReference type="EMBL" id="BTSX01000002">
    <property type="protein sequence ID" value="GMS85378.1"/>
    <property type="molecule type" value="Genomic_DNA"/>
</dbReference>
<gene>
    <name evidence="3" type="ORF">PENTCL1PPCAC_7553</name>
</gene>
<sequence length="524" mass="57087">RNLSKISSTNEAPKEDRKTMKSLHRGGLLEISLVFTAFILLLPHSEAFFFNFPGLSVCGGCPPPPPVCCSLPSLQPRGFGSQLFSSYGVGRMFAPAASYAVAPAAGNAYPTPPSVHPWVAQMVQHATAANQHWHGQQVQYPMSPYASIPDQSQLVASSELYNGYQSSSTPSATTSIEEASFFGDNRVEETSTPAYPFSEQIDEQPTTYSTDQTQEPLRESPSGYTFTAAPAPPPPDAAPEPPIQVESASPQTEIAGSYLRSKPPKVLQPPATQAVDEFSETATWAPASTRAWTAPAAADTRTPVLAFSVDERPATVQLPAVAAAPAATPPQPQTPESTDLSSSELKELDDLDMLLITSDESFRPVTSQNPARPLTSEERAGFPSNDISTIADGLPPNLSDVIFWPIGKDITLLKRAIALRRRRDEEARKRMHRSREGSDPASVQKYRSQSPRTRLPTTDERVSSFLAHYLRRRRAPSGDSRRAVFSGGQSERPPKRFRSAKTARDILRSSILEKILAMEELLSE</sequence>
<evidence type="ECO:0000256" key="2">
    <source>
        <dbReference type="SAM" id="Phobius"/>
    </source>
</evidence>
<dbReference type="Proteomes" id="UP001432027">
    <property type="component" value="Unassembled WGS sequence"/>
</dbReference>
<feature type="compositionally biased region" description="Polar residues" evidence="1">
    <location>
        <begin position="445"/>
        <end position="456"/>
    </location>
</feature>
<feature type="region of interest" description="Disordered" evidence="1">
    <location>
        <begin position="363"/>
        <end position="382"/>
    </location>
</feature>
<keyword evidence="4" id="KW-1185">Reference proteome</keyword>
<keyword evidence="2" id="KW-1133">Transmembrane helix</keyword>
<feature type="region of interest" description="Disordered" evidence="1">
    <location>
        <begin position="183"/>
        <end position="244"/>
    </location>
</feature>
<evidence type="ECO:0000256" key="1">
    <source>
        <dbReference type="SAM" id="MobiDB-lite"/>
    </source>
</evidence>
<feature type="non-terminal residue" evidence="3">
    <location>
        <position position="1"/>
    </location>
</feature>
<protein>
    <submittedName>
        <fullName evidence="3">Uncharacterized protein</fullName>
    </submittedName>
</protein>
<feature type="non-terminal residue" evidence="3">
    <location>
        <position position="524"/>
    </location>
</feature>
<proteinExistence type="predicted"/>
<reference evidence="3" key="1">
    <citation type="submission" date="2023-10" db="EMBL/GenBank/DDBJ databases">
        <title>Genome assembly of Pristionchus species.</title>
        <authorList>
            <person name="Yoshida K."/>
            <person name="Sommer R.J."/>
        </authorList>
    </citation>
    <scope>NUCLEOTIDE SEQUENCE</scope>
    <source>
        <strain evidence="3">RS0144</strain>
    </source>
</reference>
<feature type="region of interest" description="Disordered" evidence="1">
    <location>
        <begin position="426"/>
        <end position="459"/>
    </location>
</feature>
<dbReference type="AlphaFoldDB" id="A0AAV5SXP6"/>
<comment type="caution">
    <text evidence="3">The sequence shown here is derived from an EMBL/GenBank/DDBJ whole genome shotgun (WGS) entry which is preliminary data.</text>
</comment>
<keyword evidence="2" id="KW-0812">Transmembrane</keyword>